<dbReference type="InterPro" id="IPR043901">
    <property type="entry name" value="DUF5787"/>
</dbReference>
<protein>
    <submittedName>
        <fullName evidence="2">Uncharacterized protein</fullName>
    </submittedName>
</protein>
<dbReference type="STRING" id="699431.SY89_00867"/>
<evidence type="ECO:0000256" key="1">
    <source>
        <dbReference type="SAM" id="MobiDB-lite"/>
    </source>
</evidence>
<dbReference type="Proteomes" id="UP000050535">
    <property type="component" value="Unassembled WGS sequence"/>
</dbReference>
<accession>A0A0P7G9X1</accession>
<gene>
    <name evidence="2" type="ORF">SY89_00867</name>
</gene>
<proteinExistence type="predicted"/>
<dbReference type="EMBL" id="LGUC01000001">
    <property type="protein sequence ID" value="KPN30144.1"/>
    <property type="molecule type" value="Genomic_DNA"/>
</dbReference>
<feature type="region of interest" description="Disordered" evidence="1">
    <location>
        <begin position="110"/>
        <end position="167"/>
    </location>
</feature>
<feature type="compositionally biased region" description="Low complexity" evidence="1">
    <location>
        <begin position="119"/>
        <end position="135"/>
    </location>
</feature>
<keyword evidence="3" id="KW-1185">Reference proteome</keyword>
<dbReference type="Pfam" id="PF19100">
    <property type="entry name" value="DUF5787"/>
    <property type="match status" value="1"/>
</dbReference>
<evidence type="ECO:0000313" key="2">
    <source>
        <dbReference type="EMBL" id="KPN30144.1"/>
    </source>
</evidence>
<comment type="caution">
    <text evidence="2">The sequence shown here is derived from an EMBL/GenBank/DDBJ whole genome shotgun (WGS) entry which is preliminary data.</text>
</comment>
<organism evidence="2 3">
    <name type="scientific">Halolamina pelagica</name>
    <dbReference type="NCBI Taxonomy" id="699431"/>
    <lineage>
        <taxon>Archaea</taxon>
        <taxon>Methanobacteriati</taxon>
        <taxon>Methanobacteriota</taxon>
        <taxon>Stenosarchaea group</taxon>
        <taxon>Halobacteria</taxon>
        <taxon>Halobacteriales</taxon>
        <taxon>Haloferacaceae</taxon>
    </lineage>
</organism>
<name>A0A0P7G9X1_9EURY</name>
<evidence type="ECO:0000313" key="3">
    <source>
        <dbReference type="Proteomes" id="UP000050535"/>
    </source>
</evidence>
<sequence>MEVAFELALSAHLEAATDWIVARQLGAGVETPGARVMDLVGVVPTERVTDRAAITDRTIPPLAVEADVGVGEAVPVTEAFDCSPEHAASVAERAAELGFFHRSRRGGRTYVRQTTRYPSGSTDSSGSRTSPTSAGRAISSSNSGSTPRWGCSTRCGWRRRATSPART</sequence>
<dbReference type="AlphaFoldDB" id="A0A0P7G9X1"/>
<reference evidence="3" key="1">
    <citation type="submission" date="2013-11" db="EMBL/GenBank/DDBJ databases">
        <authorList>
            <person name="Hoang H.T."/>
            <person name="Killian M.L."/>
            <person name="Madson D.M."/>
            <person name="Arruda P.H.E."/>
            <person name="Sun D."/>
            <person name="Schwartz K.J."/>
            <person name="Yoon K."/>
        </authorList>
    </citation>
    <scope>NUCLEOTIDE SEQUENCE [LARGE SCALE GENOMIC DNA]</scope>
    <source>
        <strain evidence="3">CDK2</strain>
    </source>
</reference>
<dbReference type="PATRIC" id="fig|699431.3.peg.896"/>